<feature type="binding site" evidence="8">
    <location>
        <position position="46"/>
    </location>
    <ligand>
        <name>L-glutamine</name>
        <dbReference type="ChEBI" id="CHEBI:58359"/>
    </ligand>
</feature>
<evidence type="ECO:0000256" key="2">
    <source>
        <dbReference type="ARBA" id="ARBA00007800"/>
    </source>
</evidence>
<feature type="active site" evidence="8">
    <location>
        <position position="332"/>
    </location>
</feature>
<feature type="binding site" evidence="8">
    <location>
        <position position="289"/>
    </location>
    <ligand>
        <name>L-glutamine</name>
        <dbReference type="ChEBI" id="CHEBI:58359"/>
    </ligand>
</feature>
<dbReference type="SMART" id="SM01097">
    <property type="entry name" value="CPSase_sm_chain"/>
    <property type="match status" value="1"/>
</dbReference>
<keyword evidence="6 8" id="KW-0315">Glutamine amidotransferase</keyword>
<comment type="catalytic activity">
    <reaction evidence="8">
        <text>L-glutamine + H2O = L-glutamate + NH4(+)</text>
        <dbReference type="Rhea" id="RHEA:15889"/>
        <dbReference type="ChEBI" id="CHEBI:15377"/>
        <dbReference type="ChEBI" id="CHEBI:28938"/>
        <dbReference type="ChEBI" id="CHEBI:29985"/>
        <dbReference type="ChEBI" id="CHEBI:58359"/>
    </reaction>
</comment>
<dbReference type="InterPro" id="IPR029062">
    <property type="entry name" value="Class_I_gatase-like"/>
</dbReference>
<evidence type="ECO:0000256" key="5">
    <source>
        <dbReference type="ARBA" id="ARBA00022840"/>
    </source>
</evidence>
<keyword evidence="8" id="KW-0028">Amino-acid biosynthesis</keyword>
<evidence type="ECO:0000256" key="3">
    <source>
        <dbReference type="ARBA" id="ARBA00022598"/>
    </source>
</evidence>
<evidence type="ECO:0000256" key="8">
    <source>
        <dbReference type="HAMAP-Rule" id="MF_01209"/>
    </source>
</evidence>
<dbReference type="SUPFAM" id="SSF52021">
    <property type="entry name" value="Carbamoyl phosphate synthetase, small subunit N-terminal domain"/>
    <property type="match status" value="1"/>
</dbReference>
<dbReference type="GO" id="GO:0005524">
    <property type="term" value="F:ATP binding"/>
    <property type="evidence" value="ECO:0007669"/>
    <property type="project" value="UniProtKB-UniRule"/>
</dbReference>
<comment type="function">
    <text evidence="8">Small subunit of the glutamine-dependent carbamoyl phosphate synthetase (CPSase). CPSase catalyzes the formation of carbamoyl phosphate from the ammonia moiety of glutamine, carbonate, and phosphate donated by ATP, constituting the first step of 2 biosynthetic pathways, one leading to arginine and/or urea and the other to pyrimidine nucleotides. The small subunit (glutamine amidotransferase) binds and cleaves glutamine to supply the large subunit with the substrate ammonia.</text>
</comment>
<dbReference type="GO" id="GO:0006541">
    <property type="term" value="P:glutamine metabolic process"/>
    <property type="evidence" value="ECO:0007669"/>
    <property type="project" value="InterPro"/>
</dbReference>
<feature type="binding site" evidence="8">
    <location>
        <position position="292"/>
    </location>
    <ligand>
        <name>L-glutamine</name>
        <dbReference type="ChEBI" id="CHEBI:58359"/>
    </ligand>
</feature>
<feature type="binding site" evidence="8">
    <location>
        <position position="248"/>
    </location>
    <ligand>
        <name>L-glutamine</name>
        <dbReference type="ChEBI" id="CHEBI:58359"/>
    </ligand>
</feature>
<feature type="binding site" evidence="8">
    <location>
        <position position="220"/>
    </location>
    <ligand>
        <name>L-glutamine</name>
        <dbReference type="ChEBI" id="CHEBI:58359"/>
    </ligand>
</feature>
<dbReference type="GO" id="GO:0004088">
    <property type="term" value="F:carbamoyl-phosphate synthase (glutamine-hydrolyzing) activity"/>
    <property type="evidence" value="ECO:0007669"/>
    <property type="project" value="UniProtKB-UniRule"/>
</dbReference>
<dbReference type="InterPro" id="IPR002474">
    <property type="entry name" value="CarbamoylP_synth_ssu_N"/>
</dbReference>
<dbReference type="InterPro" id="IPR050472">
    <property type="entry name" value="Anth_synth/Amidotransfase"/>
</dbReference>
<dbReference type="InterPro" id="IPR017926">
    <property type="entry name" value="GATASE"/>
</dbReference>
<dbReference type="PROSITE" id="PS51273">
    <property type="entry name" value="GATASE_TYPE_1"/>
    <property type="match status" value="1"/>
</dbReference>
<dbReference type="PRINTS" id="PR00097">
    <property type="entry name" value="ANTSNTHASEII"/>
</dbReference>
<dbReference type="CDD" id="cd01744">
    <property type="entry name" value="GATase1_CPSase"/>
    <property type="match status" value="1"/>
</dbReference>
<dbReference type="PRINTS" id="PR00096">
    <property type="entry name" value="GATASE"/>
</dbReference>
<dbReference type="InterPro" id="IPR006274">
    <property type="entry name" value="CarbamoylP_synth_ssu"/>
</dbReference>
<feature type="domain" description="Carbamoyl-phosphate synthase small subunit N-terminal" evidence="9">
    <location>
        <begin position="2"/>
        <end position="132"/>
    </location>
</feature>
<dbReference type="Pfam" id="PF00117">
    <property type="entry name" value="GATase"/>
    <property type="match status" value="1"/>
</dbReference>
<comment type="pathway">
    <text evidence="1 8">Amino-acid biosynthesis; L-arginine biosynthesis; carbamoyl phosphate from bicarbonate: step 1/1.</text>
</comment>
<proteinExistence type="inferred from homology"/>
<evidence type="ECO:0000259" key="9">
    <source>
        <dbReference type="SMART" id="SM01097"/>
    </source>
</evidence>
<comment type="similarity">
    <text evidence="2 8">Belongs to the CarA family.</text>
</comment>
<dbReference type="PANTHER" id="PTHR43418:SF7">
    <property type="entry name" value="CARBAMOYL-PHOSPHATE SYNTHASE SMALL CHAIN"/>
    <property type="match status" value="1"/>
</dbReference>
<dbReference type="Gene3D" id="3.50.30.20">
    <property type="entry name" value="Carbamoyl-phosphate synthase small subunit, N-terminal domain"/>
    <property type="match status" value="1"/>
</dbReference>
<evidence type="ECO:0000256" key="4">
    <source>
        <dbReference type="ARBA" id="ARBA00022741"/>
    </source>
</evidence>
<dbReference type="PANTHER" id="PTHR43418">
    <property type="entry name" value="MULTIFUNCTIONAL TRYPTOPHAN BIOSYNTHESIS PROTEIN-RELATED"/>
    <property type="match status" value="1"/>
</dbReference>
<feature type="active site" description="Nucleophile" evidence="8">
    <location>
        <position position="247"/>
    </location>
</feature>
<accession>A0A9D1FCT5</accession>
<dbReference type="NCBIfam" id="TIGR01368">
    <property type="entry name" value="CPSaseIIsmall"/>
    <property type="match status" value="1"/>
</dbReference>
<keyword evidence="4 8" id="KW-0547">Nucleotide-binding</keyword>
<comment type="subunit">
    <text evidence="8">Composed of two chains; the small (or glutamine) chain promotes the hydrolysis of glutamine to ammonia, which is used by the large (or ammonia) chain to synthesize carbamoyl phosphate. Tetramer of heterodimers (alpha,beta)4.</text>
</comment>
<comment type="caution">
    <text evidence="10">The sequence shown here is derived from an EMBL/GenBank/DDBJ whole genome shotgun (WGS) entry which is preliminary data.</text>
</comment>
<dbReference type="Proteomes" id="UP000824001">
    <property type="component" value="Unassembled WGS sequence"/>
</dbReference>
<dbReference type="GO" id="GO:0044205">
    <property type="term" value="P:'de novo' UMP biosynthetic process"/>
    <property type="evidence" value="ECO:0007669"/>
    <property type="project" value="UniProtKB-UniRule"/>
</dbReference>
<dbReference type="InterPro" id="IPR035686">
    <property type="entry name" value="CPSase_GATase1"/>
</dbReference>
<keyword evidence="5 8" id="KW-0067">ATP-binding</keyword>
<reference evidence="10" key="1">
    <citation type="submission" date="2020-10" db="EMBL/GenBank/DDBJ databases">
        <authorList>
            <person name="Gilroy R."/>
        </authorList>
    </citation>
    <scope>NUCLEOTIDE SEQUENCE</scope>
    <source>
        <strain evidence="10">ChiHjej10B9-9673</strain>
    </source>
</reference>
<dbReference type="NCBIfam" id="NF009475">
    <property type="entry name" value="PRK12838.1"/>
    <property type="match status" value="1"/>
</dbReference>
<dbReference type="Pfam" id="PF00988">
    <property type="entry name" value="CPSase_sm_chain"/>
    <property type="match status" value="1"/>
</dbReference>
<evidence type="ECO:0000313" key="10">
    <source>
        <dbReference type="EMBL" id="HIS66558.1"/>
    </source>
</evidence>
<dbReference type="SUPFAM" id="SSF52317">
    <property type="entry name" value="Class I glutamine amidotransferase-like"/>
    <property type="match status" value="1"/>
</dbReference>
<protein>
    <recommendedName>
        <fullName evidence="8">Carbamoyl phosphate synthase small chain</fullName>
        <ecNumber evidence="8">6.3.5.5</ecNumber>
    </recommendedName>
    <alternativeName>
        <fullName evidence="8">Carbamoyl phosphate synthetase glutamine chain</fullName>
    </alternativeName>
</protein>
<evidence type="ECO:0000256" key="1">
    <source>
        <dbReference type="ARBA" id="ARBA00005077"/>
    </source>
</evidence>
<evidence type="ECO:0000256" key="7">
    <source>
        <dbReference type="ARBA" id="ARBA00048816"/>
    </source>
</evidence>
<comment type="catalytic activity">
    <reaction evidence="7 8">
        <text>hydrogencarbonate + L-glutamine + 2 ATP + H2O = carbamoyl phosphate + L-glutamate + 2 ADP + phosphate + 2 H(+)</text>
        <dbReference type="Rhea" id="RHEA:18633"/>
        <dbReference type="ChEBI" id="CHEBI:15377"/>
        <dbReference type="ChEBI" id="CHEBI:15378"/>
        <dbReference type="ChEBI" id="CHEBI:17544"/>
        <dbReference type="ChEBI" id="CHEBI:29985"/>
        <dbReference type="ChEBI" id="CHEBI:30616"/>
        <dbReference type="ChEBI" id="CHEBI:43474"/>
        <dbReference type="ChEBI" id="CHEBI:58228"/>
        <dbReference type="ChEBI" id="CHEBI:58359"/>
        <dbReference type="ChEBI" id="CHEBI:456216"/>
        <dbReference type="EC" id="6.3.5.5"/>
    </reaction>
</comment>
<organism evidence="10 11">
    <name type="scientific">Candidatus Scatomorpha merdipullorum</name>
    <dbReference type="NCBI Taxonomy" id="2840927"/>
    <lineage>
        <taxon>Bacteria</taxon>
        <taxon>Bacillati</taxon>
        <taxon>Bacillota</taxon>
        <taxon>Clostridia</taxon>
        <taxon>Eubacteriales</taxon>
        <taxon>Candidatus Scatomorpha</taxon>
    </lineage>
</organism>
<comment type="pathway">
    <text evidence="8">Pyrimidine metabolism; UMP biosynthesis via de novo pathway; (S)-dihydroorotate from bicarbonate: step 1/3.</text>
</comment>
<keyword evidence="3 8" id="KW-0436">Ligase</keyword>
<feature type="binding site" evidence="8">
    <location>
        <position position="291"/>
    </location>
    <ligand>
        <name>L-glutamine</name>
        <dbReference type="ChEBI" id="CHEBI:58359"/>
    </ligand>
</feature>
<dbReference type="InterPro" id="IPR036480">
    <property type="entry name" value="CarbP_synth_ssu_N_sf"/>
</dbReference>
<reference evidence="10" key="2">
    <citation type="journal article" date="2021" name="PeerJ">
        <title>Extensive microbial diversity within the chicken gut microbiome revealed by metagenomics and culture.</title>
        <authorList>
            <person name="Gilroy R."/>
            <person name="Ravi A."/>
            <person name="Getino M."/>
            <person name="Pursley I."/>
            <person name="Horton D.L."/>
            <person name="Alikhan N.F."/>
            <person name="Baker D."/>
            <person name="Gharbi K."/>
            <person name="Hall N."/>
            <person name="Watson M."/>
            <person name="Adriaenssens E.M."/>
            <person name="Foster-Nyarko E."/>
            <person name="Jarju S."/>
            <person name="Secka A."/>
            <person name="Antonio M."/>
            <person name="Oren A."/>
            <person name="Chaudhuri R.R."/>
            <person name="La Ragione R."/>
            <person name="Hildebrand F."/>
            <person name="Pallen M.J."/>
        </authorList>
    </citation>
    <scope>NUCLEOTIDE SEQUENCE</scope>
    <source>
        <strain evidence="10">ChiHjej10B9-9673</strain>
    </source>
</reference>
<keyword evidence="8" id="KW-0665">Pyrimidine biosynthesis</keyword>
<name>A0A9D1FCT5_9FIRM</name>
<sequence>MAKAYLLLADGSVFEGRSFGARGTRAAELVFTTGMTGAAESLTDPSYAGQIICFTFPQLGNYGICKDDFESEKVHAPAVVCREICETPSNFRCEMTVSALLERDGTVGIAGVDTRRITQIIRTHGVMNAAVTDAPPTPELLERVRAYSVTGAVAAASVTEPKRFAPEGARFSVALMDYGCKKSIITGLMQRGCAVTLYPHDTPAEAVLAGGHDGVMLSNGPGDPAENAFEIAQIKKLMGGIPVFGICLGHQMMALAQGARTAKMKFGHRGANQPAKDLKTGRVYITSQNHGYAVEGASLAGTPGELRFVNVNDGSVEGVDYPGLNAFSVQFHPEAHAGPLDSGALFDRFTALMGGEGHA</sequence>
<feature type="binding site" evidence="8">
    <location>
        <position position="222"/>
    </location>
    <ligand>
        <name>L-glutamine</name>
        <dbReference type="ChEBI" id="CHEBI:58359"/>
    </ligand>
</feature>
<gene>
    <name evidence="8 10" type="primary">carA</name>
    <name evidence="10" type="ORF">IAC18_03230</name>
</gene>
<keyword evidence="8" id="KW-0055">Arginine biosynthesis</keyword>
<feature type="binding site" evidence="8">
    <location>
        <position position="251"/>
    </location>
    <ligand>
        <name>L-glutamine</name>
        <dbReference type="ChEBI" id="CHEBI:58359"/>
    </ligand>
</feature>
<dbReference type="EC" id="6.3.5.5" evidence="8"/>
<dbReference type="EMBL" id="DVJK01000089">
    <property type="protein sequence ID" value="HIS66558.1"/>
    <property type="molecule type" value="Genomic_DNA"/>
</dbReference>
<dbReference type="GO" id="GO:0006526">
    <property type="term" value="P:L-arginine biosynthetic process"/>
    <property type="evidence" value="ECO:0007669"/>
    <property type="project" value="UniProtKB-UniRule"/>
</dbReference>
<dbReference type="PRINTS" id="PR00099">
    <property type="entry name" value="CPSGATASE"/>
</dbReference>
<feature type="region of interest" description="CPSase" evidence="8">
    <location>
        <begin position="1"/>
        <end position="171"/>
    </location>
</feature>
<dbReference type="GO" id="GO:0006207">
    <property type="term" value="P:'de novo' pyrimidine nucleobase biosynthetic process"/>
    <property type="evidence" value="ECO:0007669"/>
    <property type="project" value="InterPro"/>
</dbReference>
<dbReference type="Gene3D" id="3.40.50.880">
    <property type="match status" value="1"/>
</dbReference>
<dbReference type="AlphaFoldDB" id="A0A9D1FCT5"/>
<dbReference type="HAMAP" id="MF_01209">
    <property type="entry name" value="CPSase_S_chain"/>
    <property type="match status" value="1"/>
</dbReference>
<feature type="active site" evidence="8">
    <location>
        <position position="334"/>
    </location>
</feature>
<evidence type="ECO:0000256" key="6">
    <source>
        <dbReference type="ARBA" id="ARBA00022962"/>
    </source>
</evidence>
<evidence type="ECO:0000313" key="11">
    <source>
        <dbReference type="Proteomes" id="UP000824001"/>
    </source>
</evidence>